<dbReference type="GO" id="GO:0003964">
    <property type="term" value="F:RNA-directed DNA polymerase activity"/>
    <property type="evidence" value="ECO:0007669"/>
    <property type="project" value="UniProtKB-KW"/>
</dbReference>
<feature type="compositionally biased region" description="Basic and acidic residues" evidence="1">
    <location>
        <begin position="420"/>
        <end position="437"/>
    </location>
</feature>
<gene>
    <name evidence="2" type="ORF">Tci_056679</name>
</gene>
<feature type="region of interest" description="Disordered" evidence="1">
    <location>
        <begin position="460"/>
        <end position="489"/>
    </location>
</feature>
<keyword evidence="2" id="KW-0548">Nucleotidyltransferase</keyword>
<feature type="region of interest" description="Disordered" evidence="1">
    <location>
        <begin position="410"/>
        <end position="437"/>
    </location>
</feature>
<comment type="caution">
    <text evidence="2">The sequence shown here is derived from an EMBL/GenBank/DDBJ whole genome shotgun (WGS) entry which is preliminary data.</text>
</comment>
<dbReference type="InterPro" id="IPR043128">
    <property type="entry name" value="Rev_trsase/Diguanyl_cyclase"/>
</dbReference>
<dbReference type="EMBL" id="BKCJ010008951">
    <property type="protein sequence ID" value="GEU84701.1"/>
    <property type="molecule type" value="Genomic_DNA"/>
</dbReference>
<reference evidence="2" key="1">
    <citation type="journal article" date="2019" name="Sci. Rep.">
        <title>Draft genome of Tanacetum cinerariifolium, the natural source of mosquito coil.</title>
        <authorList>
            <person name="Yamashiro T."/>
            <person name="Shiraishi A."/>
            <person name="Satake H."/>
            <person name="Nakayama K."/>
        </authorList>
    </citation>
    <scope>NUCLEOTIDE SEQUENCE</scope>
</reference>
<keyword evidence="2" id="KW-0695">RNA-directed DNA polymerase</keyword>
<accession>A0A6L2NEM5</accession>
<evidence type="ECO:0000313" key="2">
    <source>
        <dbReference type="EMBL" id="GEU84701.1"/>
    </source>
</evidence>
<evidence type="ECO:0000256" key="1">
    <source>
        <dbReference type="SAM" id="MobiDB-lite"/>
    </source>
</evidence>
<dbReference type="AlphaFoldDB" id="A0A6L2NEM5"/>
<dbReference type="InterPro" id="IPR043502">
    <property type="entry name" value="DNA/RNA_pol_sf"/>
</dbReference>
<protein>
    <submittedName>
        <fullName evidence="2">Reverse transcriptase domain-containing protein</fullName>
    </submittedName>
</protein>
<feature type="compositionally biased region" description="Polar residues" evidence="1">
    <location>
        <begin position="478"/>
        <end position="489"/>
    </location>
</feature>
<proteinExistence type="predicted"/>
<keyword evidence="2" id="KW-0808">Transferase</keyword>
<sequence length="868" mass="97202">MGCYIGVTNRLGYFSKDVDDEMQMEAPPGFSRSLKGNRESRSIRHPAVTSSSFTIDRKNAEDIVIKAGSYYPRRGDEAEKWEMPVTCHMFMYVLKDAERVWRERESVRAFITRYTDEIAQSTRLNEDQRIAGFVLGLKIKLLVKFISTDHLESYDSLMENTYEWLQAEETTFEGRPITSMDNNHIDKTHKGRLWEGSGKNNRANNEIDLALIRSPIMGFCRTLRSVLRESLSQKGRNMEAYVDDMVIKGMDKEDMLIFDRLGIINKCSFGIEEGKFLGHILSKHGIKDNTAKLKALTNIKQPRTIKEVQSLHVLCGLKVLPPSRFLKSLLLLSGKSRAVCIHQMMEGLVRPGDAVRIYPDAVSRVCKEEFFFFSSILARKGSATLKDELPTSTGTPEGLAEKVTAQLPGKGYSELLPRSPQDHQGTRQALRKSELQKDVGHRTKKYLGNIVAGPLLECKPITRSPDTTQRHKERKLLSKTNNADSSNNPISVPFHLCHRGESLRTSIPNDSSHIRPTIEPSMVTSQVVQPNIRRPLQLLNSISESPVEGCLKRKSPPSSSRDAFSRYPELCGRNVLAKCSLDITLAVEHPDFKVFEKYSDLCQTNAVTGTSKPSVHVVRDTTVVNSQPNDSSYIRPTIKQSVVTPQVVQPDIRRPLQLLNSISESPVEGIQDSASGCLKRKSSPSSSRDAFSRYSKLCGQNVLAKCSLDTTLAVEHPDFNVFEKYSNLCLTNAVTRTSKPSVHVVRDTSVVNSQHSFSEPLSLNITERDALLDDRTHLNTPIGGVFGLNDGACSSGQSEDSVLFGGIIDNVSKKRQRNAPVIESSIKKPRYTAPRATDRRIANELIISITYKIIGNPRMKIDEDEEEF</sequence>
<dbReference type="SUPFAM" id="SSF56672">
    <property type="entry name" value="DNA/RNA polymerases"/>
    <property type="match status" value="1"/>
</dbReference>
<dbReference type="Gene3D" id="3.30.70.270">
    <property type="match status" value="1"/>
</dbReference>
<name>A0A6L2NEM5_TANCI</name>
<organism evidence="2">
    <name type="scientific">Tanacetum cinerariifolium</name>
    <name type="common">Dalmatian daisy</name>
    <name type="synonym">Chrysanthemum cinerariifolium</name>
    <dbReference type="NCBI Taxonomy" id="118510"/>
    <lineage>
        <taxon>Eukaryota</taxon>
        <taxon>Viridiplantae</taxon>
        <taxon>Streptophyta</taxon>
        <taxon>Embryophyta</taxon>
        <taxon>Tracheophyta</taxon>
        <taxon>Spermatophyta</taxon>
        <taxon>Magnoliopsida</taxon>
        <taxon>eudicotyledons</taxon>
        <taxon>Gunneridae</taxon>
        <taxon>Pentapetalae</taxon>
        <taxon>asterids</taxon>
        <taxon>campanulids</taxon>
        <taxon>Asterales</taxon>
        <taxon>Asteraceae</taxon>
        <taxon>Asteroideae</taxon>
        <taxon>Anthemideae</taxon>
        <taxon>Anthemidinae</taxon>
        <taxon>Tanacetum</taxon>
    </lineage>
</organism>